<feature type="transmembrane region" description="Helical" evidence="1">
    <location>
        <begin position="7"/>
        <end position="24"/>
    </location>
</feature>
<keyword evidence="1" id="KW-0812">Transmembrane</keyword>
<keyword evidence="1" id="KW-0472">Membrane</keyword>
<feature type="transmembrane region" description="Helical" evidence="1">
    <location>
        <begin position="30"/>
        <end position="50"/>
    </location>
</feature>
<sequence>MYKIYSALIGILITIMIVFNGKLSSSLGNYTAIIIIHLTGLIAMIIWVIVKKQKISFDKNIPLYIYSAGLIGIFTVLFTNISFNYLGASLTLSLGLLGQSVASILIDHYGFLGAEVVKFNKQKLIGLIAISLGIFIMSVY</sequence>
<dbReference type="EMBL" id="CP059378">
    <property type="protein sequence ID" value="QLY79940.1"/>
    <property type="molecule type" value="Genomic_DNA"/>
</dbReference>
<feature type="transmembrane region" description="Helical" evidence="1">
    <location>
        <begin position="92"/>
        <end position="112"/>
    </location>
</feature>
<keyword evidence="1" id="KW-1133">Transmembrane helix</keyword>
<dbReference type="PANTHER" id="PTHR34821">
    <property type="entry name" value="INNER MEMBRANE PROTEIN YDCZ"/>
    <property type="match status" value="1"/>
</dbReference>
<evidence type="ECO:0000256" key="1">
    <source>
        <dbReference type="SAM" id="Phobius"/>
    </source>
</evidence>
<dbReference type="AlphaFoldDB" id="A0A7D7A3Z5"/>
<name>A0A7D7A3Z5_9CLOT</name>
<feature type="transmembrane region" description="Helical" evidence="1">
    <location>
        <begin position="124"/>
        <end position="139"/>
    </location>
</feature>
<gene>
    <name evidence="2" type="ORF">HZF06_23485</name>
</gene>
<feature type="transmembrane region" description="Helical" evidence="1">
    <location>
        <begin position="62"/>
        <end position="86"/>
    </location>
</feature>
<protein>
    <submittedName>
        <fullName evidence="2">DMT family transporter</fullName>
    </submittedName>
</protein>
<evidence type="ECO:0000313" key="2">
    <source>
        <dbReference type="EMBL" id="QLY79940.1"/>
    </source>
</evidence>
<dbReference type="Proteomes" id="UP000512286">
    <property type="component" value="Chromosome"/>
</dbReference>
<accession>A0A7D7A3Z5</accession>
<dbReference type="RefSeq" id="WP_021804088.1">
    <property type="nucleotide sequence ID" value="NZ_CP059378.1"/>
</dbReference>
<proteinExistence type="predicted"/>
<dbReference type="Pfam" id="PF04657">
    <property type="entry name" value="DMT_YdcZ"/>
    <property type="match status" value="1"/>
</dbReference>
<organism evidence="2 3">
    <name type="scientific">Clostridium intestinale</name>
    <dbReference type="NCBI Taxonomy" id="36845"/>
    <lineage>
        <taxon>Bacteria</taxon>
        <taxon>Bacillati</taxon>
        <taxon>Bacillota</taxon>
        <taxon>Clostridia</taxon>
        <taxon>Eubacteriales</taxon>
        <taxon>Clostridiaceae</taxon>
        <taxon>Clostridium</taxon>
    </lineage>
</organism>
<dbReference type="PANTHER" id="PTHR34821:SF2">
    <property type="entry name" value="INNER MEMBRANE PROTEIN YDCZ"/>
    <property type="match status" value="1"/>
</dbReference>
<dbReference type="GO" id="GO:0005886">
    <property type="term" value="C:plasma membrane"/>
    <property type="evidence" value="ECO:0007669"/>
    <property type="project" value="TreeGrafter"/>
</dbReference>
<dbReference type="InterPro" id="IPR006750">
    <property type="entry name" value="YdcZ"/>
</dbReference>
<reference evidence="2 3" key="1">
    <citation type="submission" date="2020-07" db="EMBL/GenBank/DDBJ databases">
        <title>Electron transfer.</title>
        <authorList>
            <person name="Huang L."/>
            <person name="Liu X."/>
            <person name="Zhou S."/>
        </authorList>
    </citation>
    <scope>NUCLEOTIDE SEQUENCE [LARGE SCALE GENOMIC DNA]</scope>
    <source>
        <strain evidence="2 3">Lx1</strain>
    </source>
</reference>
<evidence type="ECO:0000313" key="3">
    <source>
        <dbReference type="Proteomes" id="UP000512286"/>
    </source>
</evidence>
<dbReference type="KEGG" id="cint:HZF06_23485"/>